<name>A0AAV8XAJ0_9CUCU</name>
<sequence>MWSYSYFPDHFNSVDLIRLVEKHPVLWNPYHADHNNKQQRNKAWERIAQKIVINWVNLPDAEKYGTAGEIRNKWKNIKDTFTKDQRIRSKNQSTRKKRKYIYTDILQFLNVQGCVQNFPEETEDDEVEQNVVLEDDEPTLEDEVDLTDKKICIKIDPGDPNDEKVELDVPSKIKFVDMCSFNNELATSSDCDSGSENSVLPPKRAHFDKNRRSEQYQTEQNNEPSSSSFVSSSSSGKKRTFAEITHAEGSEVADDPDRMFLLSMLPLFKKLSEVEKLSARIQLTQVLQKLLYPKK</sequence>
<dbReference type="GO" id="GO:0003677">
    <property type="term" value="F:DNA binding"/>
    <property type="evidence" value="ECO:0007669"/>
    <property type="project" value="InterPro"/>
</dbReference>
<dbReference type="InterPro" id="IPR004210">
    <property type="entry name" value="BESS_motif"/>
</dbReference>
<dbReference type="InterPro" id="IPR006578">
    <property type="entry name" value="MADF-dom"/>
</dbReference>
<comment type="subcellular location">
    <subcellularLocation>
        <location evidence="1">Nucleus</location>
    </subcellularLocation>
</comment>
<evidence type="ECO:0000256" key="1">
    <source>
        <dbReference type="PROSITE-ProRule" id="PRU00371"/>
    </source>
</evidence>
<reference evidence="5" key="1">
    <citation type="journal article" date="2023" name="Insect Mol. Biol.">
        <title>Genome sequencing provides insights into the evolution of gene families encoding plant cell wall-degrading enzymes in longhorned beetles.</title>
        <authorList>
            <person name="Shin N.R."/>
            <person name="Okamura Y."/>
            <person name="Kirsch R."/>
            <person name="Pauchet Y."/>
        </authorList>
    </citation>
    <scope>NUCLEOTIDE SEQUENCE</scope>
    <source>
        <strain evidence="5">RBIC_L_NR</strain>
    </source>
</reference>
<feature type="region of interest" description="Disordered" evidence="2">
    <location>
        <begin position="187"/>
        <end position="234"/>
    </location>
</feature>
<feature type="domain" description="BESS" evidence="4">
    <location>
        <begin position="254"/>
        <end position="293"/>
    </location>
</feature>
<dbReference type="Pfam" id="PF02944">
    <property type="entry name" value="BESS"/>
    <property type="match status" value="1"/>
</dbReference>
<evidence type="ECO:0000313" key="5">
    <source>
        <dbReference type="EMBL" id="KAJ8935798.1"/>
    </source>
</evidence>
<feature type="domain" description="MADF" evidence="3">
    <location>
        <begin position="15"/>
        <end position="114"/>
    </location>
</feature>
<evidence type="ECO:0000256" key="2">
    <source>
        <dbReference type="SAM" id="MobiDB-lite"/>
    </source>
</evidence>
<comment type="caution">
    <text evidence="5">The sequence shown here is derived from an EMBL/GenBank/DDBJ whole genome shotgun (WGS) entry which is preliminary data.</text>
</comment>
<dbReference type="PANTHER" id="PTHR12243:SF67">
    <property type="entry name" value="COREPRESSOR OF PANGOLIN, ISOFORM A-RELATED"/>
    <property type="match status" value="1"/>
</dbReference>
<organism evidence="5 6">
    <name type="scientific">Rhamnusium bicolor</name>
    <dbReference type="NCBI Taxonomy" id="1586634"/>
    <lineage>
        <taxon>Eukaryota</taxon>
        <taxon>Metazoa</taxon>
        <taxon>Ecdysozoa</taxon>
        <taxon>Arthropoda</taxon>
        <taxon>Hexapoda</taxon>
        <taxon>Insecta</taxon>
        <taxon>Pterygota</taxon>
        <taxon>Neoptera</taxon>
        <taxon>Endopterygota</taxon>
        <taxon>Coleoptera</taxon>
        <taxon>Polyphaga</taxon>
        <taxon>Cucujiformia</taxon>
        <taxon>Chrysomeloidea</taxon>
        <taxon>Cerambycidae</taxon>
        <taxon>Lepturinae</taxon>
        <taxon>Rhagiini</taxon>
        <taxon>Rhamnusium</taxon>
    </lineage>
</organism>
<dbReference type="EMBL" id="JANEYF010003516">
    <property type="protein sequence ID" value="KAJ8935798.1"/>
    <property type="molecule type" value="Genomic_DNA"/>
</dbReference>
<dbReference type="PROSITE" id="PS51031">
    <property type="entry name" value="BESS"/>
    <property type="match status" value="1"/>
</dbReference>
<evidence type="ECO:0000259" key="4">
    <source>
        <dbReference type="PROSITE" id="PS51031"/>
    </source>
</evidence>
<accession>A0AAV8XAJ0</accession>
<protein>
    <recommendedName>
        <fullName evidence="7">MADF domain-containing protein</fullName>
    </recommendedName>
</protein>
<feature type="compositionally biased region" description="Polar residues" evidence="2">
    <location>
        <begin position="215"/>
        <end position="224"/>
    </location>
</feature>
<gene>
    <name evidence="5" type="ORF">NQ314_012650</name>
</gene>
<evidence type="ECO:0000313" key="6">
    <source>
        <dbReference type="Proteomes" id="UP001162156"/>
    </source>
</evidence>
<feature type="compositionally biased region" description="Basic and acidic residues" evidence="2">
    <location>
        <begin position="205"/>
        <end position="214"/>
    </location>
</feature>
<evidence type="ECO:0000259" key="3">
    <source>
        <dbReference type="PROSITE" id="PS51029"/>
    </source>
</evidence>
<dbReference type="SMART" id="SM00595">
    <property type="entry name" value="MADF"/>
    <property type="match status" value="1"/>
</dbReference>
<proteinExistence type="predicted"/>
<feature type="compositionally biased region" description="Polar residues" evidence="2">
    <location>
        <begin position="187"/>
        <end position="198"/>
    </location>
</feature>
<dbReference type="PANTHER" id="PTHR12243">
    <property type="entry name" value="MADF DOMAIN TRANSCRIPTION FACTOR"/>
    <property type="match status" value="1"/>
</dbReference>
<feature type="compositionally biased region" description="Low complexity" evidence="2">
    <location>
        <begin position="225"/>
        <end position="234"/>
    </location>
</feature>
<dbReference type="PROSITE" id="PS51029">
    <property type="entry name" value="MADF"/>
    <property type="match status" value="1"/>
</dbReference>
<dbReference type="GO" id="GO:0005634">
    <property type="term" value="C:nucleus"/>
    <property type="evidence" value="ECO:0007669"/>
    <property type="project" value="UniProtKB-SubCell"/>
</dbReference>
<keyword evidence="6" id="KW-1185">Reference proteome</keyword>
<dbReference type="AlphaFoldDB" id="A0AAV8XAJ0"/>
<evidence type="ECO:0008006" key="7">
    <source>
        <dbReference type="Google" id="ProtNLM"/>
    </source>
</evidence>
<dbReference type="Proteomes" id="UP001162156">
    <property type="component" value="Unassembled WGS sequence"/>
</dbReference>
<dbReference type="InterPro" id="IPR039353">
    <property type="entry name" value="TF_Adf1"/>
</dbReference>
<keyword evidence="1" id="KW-0539">Nucleus</keyword>
<dbReference type="Pfam" id="PF10545">
    <property type="entry name" value="MADF_DNA_bdg"/>
    <property type="match status" value="1"/>
</dbReference>